<dbReference type="EMBL" id="LT634361">
    <property type="protein sequence ID" value="SFZ81134.1"/>
    <property type="molecule type" value="Genomic_DNA"/>
</dbReference>
<name>A0A2H1E7S7_9FLAO</name>
<keyword evidence="1" id="KW-0812">Transmembrane</keyword>
<dbReference type="KEGG" id="tmar:MARIT_0964"/>
<sequence>MKIIHSVRHFFERNGFYVSSRLADRLGMRATNVRLFFIYISFVTVGLSFGIYLTLAFLLKLKDMMYTKRTSVFDL</sequence>
<dbReference type="GeneID" id="47722528"/>
<protein>
    <recommendedName>
        <fullName evidence="4">PspC family transcriptional regulator</fullName>
    </recommendedName>
</protein>
<dbReference type="AlphaFoldDB" id="A0A2H1E7S7"/>
<evidence type="ECO:0000313" key="2">
    <source>
        <dbReference type="EMBL" id="SFZ81134.1"/>
    </source>
</evidence>
<dbReference type="RefSeq" id="WP_024740727.1">
    <property type="nucleotide sequence ID" value="NZ_BAUG01000011.1"/>
</dbReference>
<keyword evidence="1" id="KW-1133">Transmembrane helix</keyword>
<gene>
    <name evidence="2" type="ORF">MARIT_0964</name>
</gene>
<dbReference type="Proteomes" id="UP000231564">
    <property type="component" value="Chromosome MARIT"/>
</dbReference>
<organism evidence="2 3">
    <name type="scientific">Tenacibaculum maritimum NCIMB 2154</name>
    <dbReference type="NCBI Taxonomy" id="1349785"/>
    <lineage>
        <taxon>Bacteria</taxon>
        <taxon>Pseudomonadati</taxon>
        <taxon>Bacteroidota</taxon>
        <taxon>Flavobacteriia</taxon>
        <taxon>Flavobacteriales</taxon>
        <taxon>Flavobacteriaceae</taxon>
        <taxon>Tenacibaculum</taxon>
    </lineage>
</organism>
<accession>A0A2H1E7S7</accession>
<dbReference type="STRING" id="1349785.GCA_000509405_02025"/>
<evidence type="ECO:0000256" key="1">
    <source>
        <dbReference type="SAM" id="Phobius"/>
    </source>
</evidence>
<proteinExistence type="predicted"/>
<evidence type="ECO:0008006" key="4">
    <source>
        <dbReference type="Google" id="ProtNLM"/>
    </source>
</evidence>
<feature type="transmembrane region" description="Helical" evidence="1">
    <location>
        <begin position="36"/>
        <end position="59"/>
    </location>
</feature>
<keyword evidence="1" id="KW-0472">Membrane</keyword>
<reference evidence="2 3" key="1">
    <citation type="submission" date="2016-11" db="EMBL/GenBank/DDBJ databases">
        <authorList>
            <person name="Jaros S."/>
            <person name="Januszkiewicz K."/>
            <person name="Wedrychowicz H."/>
        </authorList>
    </citation>
    <scope>NUCLEOTIDE SEQUENCE [LARGE SCALE GENOMIC DNA]</scope>
    <source>
        <strain evidence="2">NCIMB 2154T</strain>
    </source>
</reference>
<evidence type="ECO:0000313" key="3">
    <source>
        <dbReference type="Proteomes" id="UP000231564"/>
    </source>
</evidence>
<keyword evidence="3" id="KW-1185">Reference proteome</keyword>